<dbReference type="PANTHER" id="PTHR12612">
    <property type="entry name" value="NUCLEAR TRANSPORT FACTOR 2"/>
    <property type="match status" value="1"/>
</dbReference>
<comment type="function">
    <text evidence="2">Has a role in nuclear-cytoplasmic transport of proteins and mRNAs.</text>
</comment>
<gene>
    <name evidence="4" type="ORF">URODEC1_LOCUS109165</name>
</gene>
<dbReference type="GO" id="GO:0006606">
    <property type="term" value="P:protein import into nucleus"/>
    <property type="evidence" value="ECO:0007669"/>
    <property type="project" value="UniProtKB-ARBA"/>
</dbReference>
<accession>A0ABC9FTW8</accession>
<name>A0ABC9FTW8_9POAL</name>
<evidence type="ECO:0000313" key="4">
    <source>
        <dbReference type="EMBL" id="CAL5082230.1"/>
    </source>
</evidence>
<dbReference type="Proteomes" id="UP001497457">
    <property type="component" value="Chromosome 7b"/>
</dbReference>
<comment type="subcellular location">
    <subcellularLocation>
        <location evidence="2">Cytoplasm</location>
    </subcellularLocation>
    <subcellularLocation>
        <location evidence="2">Nucleus</location>
    </subcellularLocation>
</comment>
<dbReference type="InterPro" id="IPR018222">
    <property type="entry name" value="Nuclear_transport_factor_2_euk"/>
</dbReference>
<keyword evidence="2" id="KW-0539">Nucleus</keyword>
<dbReference type="GO" id="GO:0051028">
    <property type="term" value="P:mRNA transport"/>
    <property type="evidence" value="ECO:0007669"/>
    <property type="project" value="UniProtKB-UniRule"/>
</dbReference>
<dbReference type="Gene3D" id="3.10.450.50">
    <property type="match status" value="1"/>
</dbReference>
<reference evidence="4" key="1">
    <citation type="submission" date="2024-10" db="EMBL/GenBank/DDBJ databases">
        <authorList>
            <person name="Ryan C."/>
        </authorList>
    </citation>
    <scope>NUCLEOTIDE SEQUENCE [LARGE SCALE GENOMIC DNA]</scope>
</reference>
<keyword evidence="5" id="KW-1185">Reference proteome</keyword>
<dbReference type="CDD" id="cd00780">
    <property type="entry name" value="NTF2"/>
    <property type="match status" value="1"/>
</dbReference>
<keyword evidence="2" id="KW-0653">Protein transport</keyword>
<organism evidence="4 5">
    <name type="scientific">Urochloa decumbens</name>
    <dbReference type="NCBI Taxonomy" id="240449"/>
    <lineage>
        <taxon>Eukaryota</taxon>
        <taxon>Viridiplantae</taxon>
        <taxon>Streptophyta</taxon>
        <taxon>Embryophyta</taxon>
        <taxon>Tracheophyta</taxon>
        <taxon>Spermatophyta</taxon>
        <taxon>Magnoliopsida</taxon>
        <taxon>Liliopsida</taxon>
        <taxon>Poales</taxon>
        <taxon>Poaceae</taxon>
        <taxon>PACMAD clade</taxon>
        <taxon>Panicoideae</taxon>
        <taxon>Panicodae</taxon>
        <taxon>Paniceae</taxon>
        <taxon>Melinidinae</taxon>
        <taxon>Urochloa</taxon>
    </lineage>
</organism>
<dbReference type="InterPro" id="IPR032710">
    <property type="entry name" value="NTF2-like_dom_sf"/>
</dbReference>
<protein>
    <recommendedName>
        <fullName evidence="2">NTF2-related export protein</fullName>
    </recommendedName>
</protein>
<dbReference type="Pfam" id="PF02136">
    <property type="entry name" value="NTF2"/>
    <property type="match status" value="1"/>
</dbReference>
<evidence type="ECO:0000313" key="5">
    <source>
        <dbReference type="Proteomes" id="UP001497457"/>
    </source>
</evidence>
<proteinExistence type="predicted"/>
<keyword evidence="2" id="KW-0813">Transport</keyword>
<dbReference type="GO" id="GO:0005737">
    <property type="term" value="C:cytoplasm"/>
    <property type="evidence" value="ECO:0007669"/>
    <property type="project" value="UniProtKB-SubCell"/>
</dbReference>
<dbReference type="PROSITE" id="PS50177">
    <property type="entry name" value="NTF2_DOMAIN"/>
    <property type="match status" value="1"/>
</dbReference>
<dbReference type="InterPro" id="IPR045875">
    <property type="entry name" value="NTF2"/>
</dbReference>
<evidence type="ECO:0000259" key="3">
    <source>
        <dbReference type="PROSITE" id="PS50177"/>
    </source>
</evidence>
<dbReference type="EMBL" id="OZ075117">
    <property type="protein sequence ID" value="CAL5082230.1"/>
    <property type="molecule type" value="Genomic_DNA"/>
</dbReference>
<evidence type="ECO:0000256" key="2">
    <source>
        <dbReference type="RuleBase" id="RU369002"/>
    </source>
</evidence>
<keyword evidence="1 2" id="KW-0963">Cytoplasm</keyword>
<evidence type="ECO:0000256" key="1">
    <source>
        <dbReference type="ARBA" id="ARBA00022490"/>
    </source>
</evidence>
<feature type="domain" description="NTF2" evidence="3">
    <location>
        <begin position="14"/>
        <end position="124"/>
    </location>
</feature>
<dbReference type="SUPFAM" id="SSF54427">
    <property type="entry name" value="NTF2-like"/>
    <property type="match status" value="1"/>
</dbReference>
<dbReference type="GO" id="GO:0005635">
    <property type="term" value="C:nuclear envelope"/>
    <property type="evidence" value="ECO:0007669"/>
    <property type="project" value="UniProtKB-ARBA"/>
</dbReference>
<dbReference type="FunFam" id="3.10.450.50:FF:000005">
    <property type="entry name" value="Nuclear transport factor 2"/>
    <property type="match status" value="1"/>
</dbReference>
<sequence length="130" mass="14180">MASGEPHQMDPDGAAKAFVDHYYTTFDTNRAAVEGLFQEGSMLTFGGEKFTGAAAITAKLTSLEFSSCKHHVTTVDCQPSGPTGGMLVFVSGTMHFGGGEPPLKFFQVFHLMPAEPENFYVLNNYRVNYE</sequence>
<dbReference type="AlphaFoldDB" id="A0ABC9FTW8"/>
<dbReference type="InterPro" id="IPR002075">
    <property type="entry name" value="NTF2_dom"/>
</dbReference>